<feature type="compositionally biased region" description="Polar residues" evidence="1">
    <location>
        <begin position="95"/>
        <end position="104"/>
    </location>
</feature>
<dbReference type="Proteomes" id="UP000762676">
    <property type="component" value="Unassembled WGS sequence"/>
</dbReference>
<evidence type="ECO:0000313" key="3">
    <source>
        <dbReference type="Proteomes" id="UP000762676"/>
    </source>
</evidence>
<accession>A0AAV4FF54</accession>
<proteinExistence type="predicted"/>
<dbReference type="PANTHER" id="PTHR46601">
    <property type="entry name" value="ULP_PROTEASE DOMAIN-CONTAINING PROTEIN"/>
    <property type="match status" value="1"/>
</dbReference>
<feature type="region of interest" description="Disordered" evidence="1">
    <location>
        <begin position="87"/>
        <end position="147"/>
    </location>
</feature>
<evidence type="ECO:0000313" key="2">
    <source>
        <dbReference type="EMBL" id="GFR71847.1"/>
    </source>
</evidence>
<keyword evidence="3" id="KW-1185">Reference proteome</keyword>
<name>A0AAV4FF54_9GAST</name>
<dbReference type="PANTHER" id="PTHR46601:SF1">
    <property type="entry name" value="ADF-H DOMAIN-CONTAINING PROTEIN"/>
    <property type="match status" value="1"/>
</dbReference>
<sequence>SRPRRTVKRKLAFTFEEPARKKTLTPAEKKKISNDKYRAKLKATPEVFLAFKADQAAKKRCQRRSLTDVQKQANREKTRLRVAAYRARQSEKIRSLQSTPNSSDRVTRTEQRKQKAMRERNKLSQRKRRANMSAQKKRREKEKKRDYYQSMKAKAIQHHERLTENATDTPIPPQPTKAAVSSAVYRFKKKLPTGNKLLLSVKNLVRSLVRQKKRDVEKIGISYSSPSKRKPCLNLKEALGSLSKQRSREVLSAKTLLLNAATSISTKYRMQGLKGYGLKTQRAEKLYQRSTLQSVVQDFYEQKSVHLPGKDSVSRRGLKQRKILDKSISALHLEFQEEYGNSIKVSRATFFRKKPKHVLSFTKTPFRQCLCEKCINPMLKFQAVNRFLGTPIIRLKDLIALTVCNSNNLQCIKRECEMCGVNKLDQLCAEVESICDGDVSWFRWEQVEKGGGSRLDKVKKDGSVHSLFLELKSEVQKLPLHDFTHRWQSQQYKNLKSDLPSKWGVITMDFAENYLCRQQDQPQSAYYGYSQVTVHPCVLNYSNGCGGLVTDNFVFVSDVLDHDANMVHVVTEKMIEIVKDKGLKKIVIFSDGCSAQYKSKLPFFYLNSYVGDIEVERCYFGARHGKNPCDALGGVVKQAATRAVQARQVVIQNALDFFTYCTNHLCVERTESNCSSSRNFFLISASDIPKKSSDGLKTIPGTMKLHSIIPMGDGVLSVRELSCFCPRCSAGDYLACDNIDFVDPWRVVGPLKKLKVPVIQPPQERGAFFKDVQKKLVSCGSFCELKTTLKKLTNEIDAFPVPKFKQRRVIDVGIIDKIAYTILNTAFSGHPDKDQLANLMPVLTKADGNCVPRAISFLFFGDEDHHTEVRCRIVQEMVLNDLDYLSLDSDTLKLLCHLSDCFCGDLRYTFELEVMSVCRNSAYMGMWQLMAAANVFKTPICSVYPSLGPDTYISLCNQVLKPRSHNPARHRSVNPILMWSSLRDSDVQNSDLKRNPNWTANHVVPLMPMTLPSQVD</sequence>
<dbReference type="EMBL" id="BMAT01004320">
    <property type="protein sequence ID" value="GFR71847.1"/>
    <property type="molecule type" value="Genomic_DNA"/>
</dbReference>
<dbReference type="CDD" id="cd22791">
    <property type="entry name" value="OTU_VRTN"/>
    <property type="match status" value="1"/>
</dbReference>
<dbReference type="InterPro" id="IPR047273">
    <property type="entry name" value="VRTN_OTU_dom"/>
</dbReference>
<gene>
    <name evidence="2" type="ORF">ElyMa_002103000</name>
</gene>
<protein>
    <submittedName>
        <fullName evidence="2">(S)-beta-bisabolene synthase</fullName>
    </submittedName>
</protein>
<comment type="caution">
    <text evidence="2">The sequence shown here is derived from an EMBL/GenBank/DDBJ whole genome shotgun (WGS) entry which is preliminary data.</text>
</comment>
<organism evidence="2 3">
    <name type="scientific">Elysia marginata</name>
    <dbReference type="NCBI Taxonomy" id="1093978"/>
    <lineage>
        <taxon>Eukaryota</taxon>
        <taxon>Metazoa</taxon>
        <taxon>Spiralia</taxon>
        <taxon>Lophotrochozoa</taxon>
        <taxon>Mollusca</taxon>
        <taxon>Gastropoda</taxon>
        <taxon>Heterobranchia</taxon>
        <taxon>Euthyneura</taxon>
        <taxon>Panpulmonata</taxon>
        <taxon>Sacoglossa</taxon>
        <taxon>Placobranchoidea</taxon>
        <taxon>Plakobranchidae</taxon>
        <taxon>Elysia</taxon>
    </lineage>
</organism>
<evidence type="ECO:0000256" key="1">
    <source>
        <dbReference type="SAM" id="MobiDB-lite"/>
    </source>
</evidence>
<dbReference type="AlphaFoldDB" id="A0AAV4FF54"/>
<reference evidence="2 3" key="1">
    <citation type="journal article" date="2021" name="Elife">
        <title>Chloroplast acquisition without the gene transfer in kleptoplastic sea slugs, Plakobranchus ocellatus.</title>
        <authorList>
            <person name="Maeda T."/>
            <person name="Takahashi S."/>
            <person name="Yoshida T."/>
            <person name="Shimamura S."/>
            <person name="Takaki Y."/>
            <person name="Nagai Y."/>
            <person name="Toyoda A."/>
            <person name="Suzuki Y."/>
            <person name="Arimoto A."/>
            <person name="Ishii H."/>
            <person name="Satoh N."/>
            <person name="Nishiyama T."/>
            <person name="Hasebe M."/>
            <person name="Maruyama T."/>
            <person name="Minagawa J."/>
            <person name="Obokata J."/>
            <person name="Shigenobu S."/>
        </authorList>
    </citation>
    <scope>NUCLEOTIDE SEQUENCE [LARGE SCALE GENOMIC DNA]</scope>
</reference>
<feature type="non-terminal residue" evidence="2">
    <location>
        <position position="1"/>
    </location>
</feature>
<feature type="compositionally biased region" description="Basic residues" evidence="1">
    <location>
        <begin position="123"/>
        <end position="142"/>
    </location>
</feature>
<dbReference type="Gene3D" id="3.90.70.80">
    <property type="match status" value="1"/>
</dbReference>
<feature type="compositionally biased region" description="Basic and acidic residues" evidence="1">
    <location>
        <begin position="105"/>
        <end position="122"/>
    </location>
</feature>